<accession>A0AAE0PXU0</accession>
<comment type="similarity">
    <text evidence="2">Belongs to the neuropeptide B/W family.</text>
</comment>
<dbReference type="Pfam" id="PF15180">
    <property type="entry name" value="NPBW"/>
    <property type="match status" value="1"/>
</dbReference>
<feature type="chain" id="PRO_5041993503" description="Neuropeptide B" evidence="6">
    <location>
        <begin position="17"/>
        <end position="177"/>
    </location>
</feature>
<keyword evidence="5 6" id="KW-0732">Signal</keyword>
<evidence type="ECO:0000256" key="6">
    <source>
        <dbReference type="SAM" id="SignalP"/>
    </source>
</evidence>
<organism evidence="7 8">
    <name type="scientific">Hemibagrus guttatus</name>
    <dbReference type="NCBI Taxonomy" id="175788"/>
    <lineage>
        <taxon>Eukaryota</taxon>
        <taxon>Metazoa</taxon>
        <taxon>Chordata</taxon>
        <taxon>Craniata</taxon>
        <taxon>Vertebrata</taxon>
        <taxon>Euteleostomi</taxon>
        <taxon>Actinopterygii</taxon>
        <taxon>Neopterygii</taxon>
        <taxon>Teleostei</taxon>
        <taxon>Ostariophysi</taxon>
        <taxon>Siluriformes</taxon>
        <taxon>Bagridae</taxon>
        <taxon>Hemibagrus</taxon>
    </lineage>
</organism>
<dbReference type="GO" id="GO:0007631">
    <property type="term" value="P:feeding behavior"/>
    <property type="evidence" value="ECO:0007669"/>
    <property type="project" value="TreeGrafter"/>
</dbReference>
<evidence type="ECO:0000256" key="2">
    <source>
        <dbReference type="ARBA" id="ARBA00005292"/>
    </source>
</evidence>
<keyword evidence="3" id="KW-0964">Secreted</keyword>
<dbReference type="Proteomes" id="UP001274896">
    <property type="component" value="Unassembled WGS sequence"/>
</dbReference>
<protein>
    <recommendedName>
        <fullName evidence="9">Neuropeptide B</fullName>
    </recommendedName>
</protein>
<gene>
    <name evidence="7" type="ORF">QTP70_009103</name>
</gene>
<dbReference type="GO" id="GO:0001664">
    <property type="term" value="F:G protein-coupled receptor binding"/>
    <property type="evidence" value="ECO:0007669"/>
    <property type="project" value="InterPro"/>
</dbReference>
<keyword evidence="8" id="KW-1185">Reference proteome</keyword>
<dbReference type="InterPro" id="IPR013298">
    <property type="entry name" value="Neuropept_B_pre"/>
</dbReference>
<dbReference type="AlphaFoldDB" id="A0AAE0PXU0"/>
<dbReference type="PRINTS" id="PR01889">
    <property type="entry name" value="PPNRPEPTIDEB"/>
</dbReference>
<proteinExistence type="inferred from homology"/>
<dbReference type="InterPro" id="IPR013297">
    <property type="entry name" value="Neuropept_BW_pre"/>
</dbReference>
<comment type="subcellular location">
    <subcellularLocation>
        <location evidence="1">Secreted</location>
    </subcellularLocation>
</comment>
<dbReference type="PANTHER" id="PTHR28553:SF1">
    <property type="entry name" value="NEUROPEPTIDE B"/>
    <property type="match status" value="1"/>
</dbReference>
<name>A0AAE0PXU0_9TELE</name>
<dbReference type="PANTHER" id="PTHR28553">
    <property type="entry name" value="NEUROPEPTIDE B"/>
    <property type="match status" value="1"/>
</dbReference>
<dbReference type="GO" id="GO:0005576">
    <property type="term" value="C:extracellular region"/>
    <property type="evidence" value="ECO:0007669"/>
    <property type="project" value="UniProtKB-SubCell"/>
</dbReference>
<evidence type="ECO:0000256" key="4">
    <source>
        <dbReference type="ARBA" id="ARBA00022685"/>
    </source>
</evidence>
<evidence type="ECO:0000256" key="5">
    <source>
        <dbReference type="ARBA" id="ARBA00022729"/>
    </source>
</evidence>
<evidence type="ECO:0000256" key="1">
    <source>
        <dbReference type="ARBA" id="ARBA00004613"/>
    </source>
</evidence>
<keyword evidence="4" id="KW-0165">Cleavage on pair of basic residues</keyword>
<dbReference type="EMBL" id="JAUCMX010000026">
    <property type="protein sequence ID" value="KAK3509770.1"/>
    <property type="molecule type" value="Genomic_DNA"/>
</dbReference>
<evidence type="ECO:0000256" key="3">
    <source>
        <dbReference type="ARBA" id="ARBA00022525"/>
    </source>
</evidence>
<feature type="signal peptide" evidence="6">
    <location>
        <begin position="1"/>
        <end position="16"/>
    </location>
</feature>
<evidence type="ECO:0000313" key="7">
    <source>
        <dbReference type="EMBL" id="KAK3509770.1"/>
    </source>
</evidence>
<sequence length="177" mass="19168">MLATVAVLLSCCPADAWYKQATGPSYYSVGRASGLLSGIRRSPYVRRSATESVLDAGESTGNSVLPELSARHTPVLKNMAICIKDISPNLQSCEPMQDGWNTFRCRAEVLLALDSLDCLVAESRPVHGGGVILKRPCPPAEPCFSFHPVSHTAVFVLELRKVLRFSTSDSSGEHHAR</sequence>
<evidence type="ECO:0008006" key="9">
    <source>
        <dbReference type="Google" id="ProtNLM"/>
    </source>
</evidence>
<comment type="caution">
    <text evidence="7">The sequence shown here is derived from an EMBL/GenBank/DDBJ whole genome shotgun (WGS) entry which is preliminary data.</text>
</comment>
<dbReference type="GO" id="GO:0007186">
    <property type="term" value="P:G protein-coupled receptor signaling pathway"/>
    <property type="evidence" value="ECO:0007669"/>
    <property type="project" value="TreeGrafter"/>
</dbReference>
<dbReference type="PRINTS" id="PR01888">
    <property type="entry name" value="NROPEPTIDEBW"/>
</dbReference>
<reference evidence="7" key="1">
    <citation type="submission" date="2023-06" db="EMBL/GenBank/DDBJ databases">
        <title>Male Hemibagrus guttatus genome.</title>
        <authorList>
            <person name="Bian C."/>
        </authorList>
    </citation>
    <scope>NUCLEOTIDE SEQUENCE</scope>
    <source>
        <strain evidence="7">Male_cb2023</strain>
        <tissue evidence="7">Muscle</tissue>
    </source>
</reference>
<evidence type="ECO:0000313" key="8">
    <source>
        <dbReference type="Proteomes" id="UP001274896"/>
    </source>
</evidence>